<keyword evidence="1 5" id="KW-0547">Nucleotide-binding</keyword>
<dbReference type="Proteomes" id="UP000271162">
    <property type="component" value="Unassembled WGS sequence"/>
</dbReference>
<dbReference type="GO" id="GO:0016787">
    <property type="term" value="F:hydrolase activity"/>
    <property type="evidence" value="ECO:0007669"/>
    <property type="project" value="UniProtKB-KW"/>
</dbReference>
<dbReference type="PANTHER" id="PTHR47959">
    <property type="entry name" value="ATP-DEPENDENT RNA HELICASE RHLE-RELATED"/>
    <property type="match status" value="1"/>
</dbReference>
<evidence type="ECO:0000313" key="10">
    <source>
        <dbReference type="Proteomes" id="UP000271162"/>
    </source>
</evidence>
<keyword evidence="4 5" id="KW-0067">ATP-binding</keyword>
<dbReference type="Pfam" id="PF00271">
    <property type="entry name" value="Helicase_C"/>
    <property type="match status" value="1"/>
</dbReference>
<comment type="similarity">
    <text evidence="5">Belongs to the DEAD box helicase family.</text>
</comment>
<keyword evidence="10" id="KW-1185">Reference proteome</keyword>
<dbReference type="Gene3D" id="3.40.50.300">
    <property type="entry name" value="P-loop containing nucleotide triphosphate hydrolases"/>
    <property type="match status" value="2"/>
</dbReference>
<keyword evidence="3 5" id="KW-0347">Helicase</keyword>
<dbReference type="GO" id="GO:0043186">
    <property type="term" value="C:P granule"/>
    <property type="evidence" value="ECO:0007669"/>
    <property type="project" value="UniProtKB-ARBA"/>
</dbReference>
<evidence type="ECO:0000313" key="9">
    <source>
        <dbReference type="EMBL" id="VDL63047.1"/>
    </source>
</evidence>
<dbReference type="Pfam" id="PF00270">
    <property type="entry name" value="DEAD"/>
    <property type="match status" value="1"/>
</dbReference>
<accession>A0A158QWL2</accession>
<dbReference type="SMART" id="SM00487">
    <property type="entry name" value="DEXDc"/>
    <property type="match status" value="1"/>
</dbReference>
<dbReference type="PANTHER" id="PTHR47959:SF1">
    <property type="entry name" value="ATP-DEPENDENT RNA HELICASE DBPA"/>
    <property type="match status" value="1"/>
</dbReference>
<dbReference type="SMART" id="SM00490">
    <property type="entry name" value="HELICc"/>
    <property type="match status" value="1"/>
</dbReference>
<dbReference type="InterPro" id="IPR050079">
    <property type="entry name" value="DEAD_box_RNA_helicase"/>
</dbReference>
<dbReference type="PROSITE" id="PS00039">
    <property type="entry name" value="DEAD_ATP_HELICASE"/>
    <property type="match status" value="1"/>
</dbReference>
<dbReference type="GO" id="GO:0003724">
    <property type="term" value="F:RNA helicase activity"/>
    <property type="evidence" value="ECO:0007669"/>
    <property type="project" value="TreeGrafter"/>
</dbReference>
<dbReference type="AlphaFoldDB" id="A0A158QWL2"/>
<dbReference type="GO" id="GO:0005829">
    <property type="term" value="C:cytosol"/>
    <property type="evidence" value="ECO:0007669"/>
    <property type="project" value="TreeGrafter"/>
</dbReference>
<name>A0A158QWL2_NIPBR</name>
<reference evidence="11" key="1">
    <citation type="submission" date="2016-04" db="UniProtKB">
        <authorList>
            <consortium name="WormBaseParasite"/>
        </authorList>
    </citation>
    <scope>IDENTIFICATION</scope>
</reference>
<dbReference type="PROSITE" id="PS51192">
    <property type="entry name" value="HELICASE_ATP_BIND_1"/>
    <property type="match status" value="1"/>
</dbReference>
<dbReference type="GO" id="GO:0003676">
    <property type="term" value="F:nucleic acid binding"/>
    <property type="evidence" value="ECO:0007669"/>
    <property type="project" value="InterPro"/>
</dbReference>
<dbReference type="SUPFAM" id="SSF52540">
    <property type="entry name" value="P-loop containing nucleoside triphosphate hydrolases"/>
    <property type="match status" value="1"/>
</dbReference>
<reference evidence="9 10" key="2">
    <citation type="submission" date="2018-11" db="EMBL/GenBank/DDBJ databases">
        <authorList>
            <consortium name="Pathogen Informatics"/>
        </authorList>
    </citation>
    <scope>NUCLEOTIDE SEQUENCE [LARGE SCALE GENOMIC DNA]</scope>
</reference>
<evidence type="ECO:0000256" key="1">
    <source>
        <dbReference type="ARBA" id="ARBA00022741"/>
    </source>
</evidence>
<dbReference type="WBParaSite" id="NBR_0000043501-mRNA-1">
    <property type="protein sequence ID" value="NBR_0000043501-mRNA-1"/>
    <property type="gene ID" value="NBR_0000043501"/>
</dbReference>
<dbReference type="CDD" id="cd00268">
    <property type="entry name" value="DEADc"/>
    <property type="match status" value="1"/>
</dbReference>
<dbReference type="InterPro" id="IPR011545">
    <property type="entry name" value="DEAD/DEAH_box_helicase_dom"/>
</dbReference>
<dbReference type="InterPro" id="IPR014001">
    <property type="entry name" value="Helicase_ATP-bd"/>
</dbReference>
<evidence type="ECO:0000256" key="2">
    <source>
        <dbReference type="ARBA" id="ARBA00022801"/>
    </source>
</evidence>
<evidence type="ECO:0000256" key="3">
    <source>
        <dbReference type="ARBA" id="ARBA00022806"/>
    </source>
</evidence>
<evidence type="ECO:0000259" key="8">
    <source>
        <dbReference type="PROSITE" id="PS51194"/>
    </source>
</evidence>
<organism evidence="11">
    <name type="scientific">Nippostrongylus brasiliensis</name>
    <name type="common">Rat hookworm</name>
    <dbReference type="NCBI Taxonomy" id="27835"/>
    <lineage>
        <taxon>Eukaryota</taxon>
        <taxon>Metazoa</taxon>
        <taxon>Ecdysozoa</taxon>
        <taxon>Nematoda</taxon>
        <taxon>Chromadorea</taxon>
        <taxon>Rhabditida</taxon>
        <taxon>Rhabditina</taxon>
        <taxon>Rhabditomorpha</taxon>
        <taxon>Strongyloidea</taxon>
        <taxon>Heligmosomidae</taxon>
        <taxon>Nippostrongylus</taxon>
    </lineage>
</organism>
<protein>
    <submittedName>
        <fullName evidence="11">RNA helicase</fullName>
    </submittedName>
</protein>
<gene>
    <name evidence="9" type="ORF">NBR_LOCUS436</name>
</gene>
<dbReference type="GO" id="GO:0005524">
    <property type="term" value="F:ATP binding"/>
    <property type="evidence" value="ECO:0007669"/>
    <property type="project" value="UniProtKB-KW"/>
</dbReference>
<evidence type="ECO:0000256" key="5">
    <source>
        <dbReference type="RuleBase" id="RU000492"/>
    </source>
</evidence>
<dbReference type="InterPro" id="IPR027417">
    <property type="entry name" value="P-loop_NTPase"/>
</dbReference>
<dbReference type="OMA" id="CKKEGPY"/>
<evidence type="ECO:0000313" key="11">
    <source>
        <dbReference type="WBParaSite" id="NBR_0000043501-mRNA-1"/>
    </source>
</evidence>
<dbReference type="InterPro" id="IPR001650">
    <property type="entry name" value="Helicase_C-like"/>
</dbReference>
<dbReference type="InterPro" id="IPR000629">
    <property type="entry name" value="RNA-helicase_DEAD-box_CS"/>
</dbReference>
<proteinExistence type="inferred from homology"/>
<evidence type="ECO:0000259" key="7">
    <source>
        <dbReference type="PROSITE" id="PS51192"/>
    </source>
</evidence>
<dbReference type="InterPro" id="IPR044742">
    <property type="entry name" value="DEAD/DEAH_RhlB"/>
</dbReference>
<feature type="domain" description="Helicase ATP-binding" evidence="7">
    <location>
        <begin position="14"/>
        <end position="202"/>
    </location>
</feature>
<dbReference type="PROSITE" id="PS51194">
    <property type="entry name" value="HELICASE_CTER"/>
    <property type="match status" value="1"/>
</dbReference>
<evidence type="ECO:0000256" key="4">
    <source>
        <dbReference type="ARBA" id="ARBA00022840"/>
    </source>
</evidence>
<evidence type="ECO:0000256" key="6">
    <source>
        <dbReference type="SAM" id="MobiDB-lite"/>
    </source>
</evidence>
<feature type="domain" description="Helicase C-terminal" evidence="8">
    <location>
        <begin position="241"/>
        <end position="400"/>
    </location>
</feature>
<feature type="region of interest" description="Disordered" evidence="6">
    <location>
        <begin position="430"/>
        <end position="450"/>
    </location>
</feature>
<dbReference type="EMBL" id="UYSL01000179">
    <property type="protein sequence ID" value="VDL63047.1"/>
    <property type="molecule type" value="Genomic_DNA"/>
</dbReference>
<sequence length="450" mass="50512">MGYRRLMPVQGYATSVILEGHHVVVRAPTGSGKTAAFLIPAIEMVIRYHRNQTRRTNRPLVLILGNTQNLMEQTYKFACSIAGYDPQTKVSRTQVRILDLFGGGANLRYHQNIEHEVVVATCGALRGAQQLGKIDLSLLQFLVLDEADKMVDLRGFGYELPALIEAIPEETKEKLTVAEFSATFEEDSGKAVVLSELDELIFRGTIPVFIDLPASKGYITQRVLQKGRRKGLHHVSSFVEDLGWLVGLIEADLALHDMKKTGPFKKATVIFVERKVTSNYITVFLKQLGYCFEPMNSDYSAADNNMVLGMMKRGEIQGVVATNKMARGQDVSEVDHVIIFQMSGDFDDYKHRIGRTGRMGRGGRATVMLSLQNDGSHVIPLVDFMLYHNQGIPDWLWKEYVERKQAERREVSSFSDSFVSAGTEIIETEIEDDSESQDEPVMIHAHELSH</sequence>
<dbReference type="STRING" id="27835.A0A158QWL2"/>
<keyword evidence="2 5" id="KW-0378">Hydrolase</keyword>